<organism evidence="1 2">
    <name type="scientific">Sclerotinia sclerotiorum (strain ATCC 18683 / 1980 / Ss-1)</name>
    <name type="common">White mold</name>
    <name type="synonym">Whetzelinia sclerotiorum</name>
    <dbReference type="NCBI Taxonomy" id="665079"/>
    <lineage>
        <taxon>Eukaryota</taxon>
        <taxon>Fungi</taxon>
        <taxon>Dikarya</taxon>
        <taxon>Ascomycota</taxon>
        <taxon>Pezizomycotina</taxon>
        <taxon>Leotiomycetes</taxon>
        <taxon>Helotiales</taxon>
        <taxon>Sclerotiniaceae</taxon>
        <taxon>Sclerotinia</taxon>
    </lineage>
</organism>
<dbReference type="AlphaFoldDB" id="A0A1D9Q5Y8"/>
<evidence type="ECO:0000313" key="2">
    <source>
        <dbReference type="Proteomes" id="UP000177798"/>
    </source>
</evidence>
<proteinExistence type="predicted"/>
<protein>
    <recommendedName>
        <fullName evidence="3">Reverse transcriptase RNase H-like domain-containing protein</fullName>
    </recommendedName>
</protein>
<reference evidence="2" key="1">
    <citation type="journal article" date="2017" name="Genome Biol. Evol.">
        <title>The complete genome sequence of the phytopathogenic fungus Sclerotinia sclerotiorum reveals insights into the genome architecture of broad host range pathogens.</title>
        <authorList>
            <person name="Derbyshire M."/>
            <person name="Denton-Giles M."/>
            <person name="Hegedus D."/>
            <person name="Seifbarghy S."/>
            <person name="Rollins J."/>
            <person name="van Kan J."/>
            <person name="Seidl M.F."/>
            <person name="Faino L."/>
            <person name="Mbengue M."/>
            <person name="Navaud O."/>
            <person name="Raffaele S."/>
            <person name="Hammond-Kosack K."/>
            <person name="Heard S."/>
            <person name="Oliver R."/>
        </authorList>
    </citation>
    <scope>NUCLEOTIDE SEQUENCE [LARGE SCALE GENOMIC DNA]</scope>
    <source>
        <strain evidence="2">ATCC 18683 / 1980 / Ss-1</strain>
    </source>
</reference>
<name>A0A1D9Q5Y8_SCLS1</name>
<evidence type="ECO:0000313" key="1">
    <source>
        <dbReference type="EMBL" id="APA10306.1"/>
    </source>
</evidence>
<sequence length="116" mass="12921">MASGTPKCRKPSPTYQARWAEYLSQFNFQLEYCTGKANGQADALICRDGDIQSQKERMEANRLGTLLKPTMLSPEVRTEVLVPLVEDIDPGLGQMLQRLLLGSLRRLPETHTGLGC</sequence>
<dbReference type="EMBL" id="CP017819">
    <property type="protein sequence ID" value="APA10306.1"/>
    <property type="molecule type" value="Genomic_DNA"/>
</dbReference>
<accession>A0A1D9Q5Y8</accession>
<evidence type="ECO:0008006" key="3">
    <source>
        <dbReference type="Google" id="ProtNLM"/>
    </source>
</evidence>
<dbReference type="Proteomes" id="UP000177798">
    <property type="component" value="Chromosome 6"/>
</dbReference>
<dbReference type="VEuPathDB" id="FungiDB:sscle_06g050760"/>
<dbReference type="OrthoDB" id="3042917at2759"/>
<gene>
    <name evidence="1" type="ORF">sscle_06g050760</name>
</gene>